<organism evidence="1 2">
    <name type="scientific">Acetobacter tropicalis</name>
    <dbReference type="NCBI Taxonomy" id="104102"/>
    <lineage>
        <taxon>Bacteria</taxon>
        <taxon>Pseudomonadati</taxon>
        <taxon>Pseudomonadota</taxon>
        <taxon>Alphaproteobacteria</taxon>
        <taxon>Acetobacterales</taxon>
        <taxon>Acetobacteraceae</taxon>
        <taxon>Acetobacter</taxon>
    </lineage>
</organism>
<dbReference type="STRING" id="104102.AtDm6_0038"/>
<evidence type="ECO:0000313" key="1">
    <source>
        <dbReference type="EMBL" id="KGB26674.1"/>
    </source>
</evidence>
<gene>
    <name evidence="1" type="ORF">AtDm6_0038</name>
</gene>
<evidence type="ECO:0000313" key="2">
    <source>
        <dbReference type="Proteomes" id="UP000029448"/>
    </source>
</evidence>
<dbReference type="AlphaFoldDB" id="A0A094Z164"/>
<protein>
    <submittedName>
        <fullName evidence="1">Uncharacterized protein</fullName>
    </submittedName>
</protein>
<sequence length="60" mass="6865">MFYRVRHCWFYRSYAALCRGHPWPPGSVLAYQKPLQLAQPPHAQSAIPLPAGCRHGHIPQ</sequence>
<dbReference type="PATRIC" id="fig|104102.7.peg.38"/>
<proteinExistence type="predicted"/>
<dbReference type="EMBL" id="JOKM01000002">
    <property type="protein sequence ID" value="KGB26674.1"/>
    <property type="molecule type" value="Genomic_DNA"/>
</dbReference>
<keyword evidence="2" id="KW-1185">Reference proteome</keyword>
<comment type="caution">
    <text evidence="1">The sequence shown here is derived from an EMBL/GenBank/DDBJ whole genome shotgun (WGS) entry which is preliminary data.</text>
</comment>
<accession>A0A094Z164</accession>
<name>A0A094Z164_9PROT</name>
<dbReference type="Proteomes" id="UP000029448">
    <property type="component" value="Unassembled WGS sequence"/>
</dbReference>
<reference evidence="1 2" key="1">
    <citation type="submission" date="2014-06" db="EMBL/GenBank/DDBJ databases">
        <title>Functional and comparative genomic analyses of the Drosophila gut microbiota identify candidate symbiosis factors.</title>
        <authorList>
            <person name="Newell P.D."/>
            <person name="Chaston J.M."/>
            <person name="Douglas A.E."/>
        </authorList>
    </citation>
    <scope>NUCLEOTIDE SEQUENCE [LARGE SCALE GENOMIC DNA]</scope>
    <source>
        <strain evidence="1 2">DmCS_006</strain>
    </source>
</reference>